<dbReference type="GO" id="GO:0004553">
    <property type="term" value="F:hydrolase activity, hydrolyzing O-glycosyl compounds"/>
    <property type="evidence" value="ECO:0007669"/>
    <property type="project" value="InterPro"/>
</dbReference>
<evidence type="ECO:0000259" key="8">
    <source>
        <dbReference type="Pfam" id="PF16369"/>
    </source>
</evidence>
<dbReference type="SUPFAM" id="SSF75005">
    <property type="entry name" value="Arabinanase/levansucrase/invertase"/>
    <property type="match status" value="1"/>
</dbReference>
<proteinExistence type="inferred from homology"/>
<dbReference type="Pfam" id="PF04616">
    <property type="entry name" value="Glyco_hydro_43"/>
    <property type="match status" value="1"/>
</dbReference>
<dbReference type="AlphaFoldDB" id="A0A844CDH5"/>
<evidence type="ECO:0000256" key="3">
    <source>
        <dbReference type="ARBA" id="ARBA00022801"/>
    </source>
</evidence>
<comment type="pathway">
    <text evidence="1">Glycan metabolism; L-arabinan degradation.</text>
</comment>
<comment type="caution">
    <text evidence="9">The sequence shown here is derived from an EMBL/GenBank/DDBJ whole genome shotgun (WGS) entry which is preliminary data.</text>
</comment>
<comment type="similarity">
    <text evidence="2 7">Belongs to the glycosyl hydrolase 43 family.</text>
</comment>
<dbReference type="Pfam" id="PF16369">
    <property type="entry name" value="GH43_C"/>
    <property type="match status" value="1"/>
</dbReference>
<dbReference type="InterPro" id="IPR032291">
    <property type="entry name" value="Abn2_C"/>
</dbReference>
<feature type="active site" description="Proton acceptor" evidence="5">
    <location>
        <position position="18"/>
    </location>
</feature>
<reference evidence="9 10" key="1">
    <citation type="submission" date="2019-11" db="EMBL/GenBank/DDBJ databases">
        <title>Characterisation of Fundicoccus ignavus gen. nov. sp. nov., a novel genus of the family Aerococcaceae from bulk tank milk.</title>
        <authorList>
            <person name="Siebert A."/>
            <person name="Huptas C."/>
            <person name="Wenning M."/>
            <person name="Scherer S."/>
            <person name="Doll E.V."/>
        </authorList>
    </citation>
    <scope>NUCLEOTIDE SEQUENCE [LARGE SCALE GENOMIC DNA]</scope>
    <source>
        <strain evidence="9 10">DSM 109652</strain>
    </source>
</reference>
<dbReference type="PANTHER" id="PTHR43301:SF3">
    <property type="entry name" value="ARABINAN ENDO-1,5-ALPHA-L-ARABINOSIDASE A-RELATED"/>
    <property type="match status" value="1"/>
</dbReference>
<feature type="site" description="Important for catalytic activity, responsible for pKa modulation of the active site Glu and correct orientation of both the proton donor and substrate" evidence="6">
    <location>
        <position position="203"/>
    </location>
</feature>
<evidence type="ECO:0000256" key="4">
    <source>
        <dbReference type="ARBA" id="ARBA00023295"/>
    </source>
</evidence>
<dbReference type="RefSeq" id="WP_153832303.1">
    <property type="nucleotide sequence ID" value="NZ_WJQT01000007.1"/>
</dbReference>
<dbReference type="InterPro" id="IPR006710">
    <property type="entry name" value="Glyco_hydro_43"/>
</dbReference>
<evidence type="ECO:0000256" key="5">
    <source>
        <dbReference type="PIRSR" id="PIRSR606710-1"/>
    </source>
</evidence>
<accession>A0A844CDH5</accession>
<protein>
    <submittedName>
        <fullName evidence="9">Family 43 glycosylhydrolase</fullName>
    </submittedName>
</protein>
<evidence type="ECO:0000313" key="9">
    <source>
        <dbReference type="EMBL" id="MRJ47220.1"/>
    </source>
</evidence>
<sequence length="504" mass="58003">MLLNNWKTYPKARLSIHDPSVIQVEETVYVFGTHLTAAKSNDLINWQVAHRTEYEAMEENYLLGNVVENLAGSLKWAGYNDADTEGGYGLWAPDIIWNPYYRNQDGSEGAYLYFYSASSTWRRSAIGFAVAPKIESAFTYGDTIVYSGFTKVDATDKSERNINYRYTHLQHLIDNGQVASFSENWVKDAGMTYNSDYAPNAIDPSVFFDEDGLLWMVYGSWSGGIFILELDIHTALPKYPGIDSLTSEGQVIDRYFGKKLVGGYHQSGEGPYIIYNKEFDYYYLYMTYGELRRDGAYNMRVFRSRRPDGPYYDMLGQQALYQPDDRNEDYGLKLMGNYQLFEIKPGYKSPGHNSLLHFKGKYFILFHTRFDREDEQHELRVHQMLMTVEGWPVVLPFDYCGDIEQYSLSSEEVVGSYEWLNHGTLNEDEVKIPQTIYLHENGQISGYKEGSWSRRAENSIQIHLEGTEFSCQIYLQKVIGHPKGRQVIAGIGQNMTVWGIKKDV</sequence>
<dbReference type="Gene3D" id="2.115.10.20">
    <property type="entry name" value="Glycosyl hydrolase domain, family 43"/>
    <property type="match status" value="1"/>
</dbReference>
<dbReference type="Proteomes" id="UP000440066">
    <property type="component" value="Unassembled WGS sequence"/>
</dbReference>
<evidence type="ECO:0000256" key="6">
    <source>
        <dbReference type="PIRSR" id="PIRSR606710-2"/>
    </source>
</evidence>
<feature type="active site" description="Proton donor" evidence="5">
    <location>
        <position position="269"/>
    </location>
</feature>
<name>A0A844CDH5_9LACT</name>
<keyword evidence="3 7" id="KW-0378">Hydrolase</keyword>
<evidence type="ECO:0000256" key="7">
    <source>
        <dbReference type="RuleBase" id="RU361187"/>
    </source>
</evidence>
<evidence type="ECO:0000256" key="2">
    <source>
        <dbReference type="ARBA" id="ARBA00009865"/>
    </source>
</evidence>
<evidence type="ECO:0000313" key="10">
    <source>
        <dbReference type="Proteomes" id="UP000440066"/>
    </source>
</evidence>
<dbReference type="InterPro" id="IPR050727">
    <property type="entry name" value="GH43_arabinanases"/>
</dbReference>
<dbReference type="GO" id="GO:0005975">
    <property type="term" value="P:carbohydrate metabolic process"/>
    <property type="evidence" value="ECO:0007669"/>
    <property type="project" value="InterPro"/>
</dbReference>
<gene>
    <name evidence="9" type="ORF">GF867_06550</name>
</gene>
<keyword evidence="4 7" id="KW-0326">Glycosidase</keyword>
<organism evidence="9 10">
    <name type="scientific">Fundicoccus ignavus</name>
    <dbReference type="NCBI Taxonomy" id="2664442"/>
    <lineage>
        <taxon>Bacteria</taxon>
        <taxon>Bacillati</taxon>
        <taxon>Bacillota</taxon>
        <taxon>Bacilli</taxon>
        <taxon>Lactobacillales</taxon>
        <taxon>Aerococcaceae</taxon>
        <taxon>Fundicoccus</taxon>
    </lineage>
</organism>
<evidence type="ECO:0000256" key="1">
    <source>
        <dbReference type="ARBA" id="ARBA00004834"/>
    </source>
</evidence>
<feature type="domain" description="Extracellular endo-alpha-(1-&gt;5)-L-arabinanase C-terminal" evidence="8">
    <location>
        <begin position="396"/>
        <end position="499"/>
    </location>
</feature>
<dbReference type="Gene3D" id="2.40.128.10">
    <property type="match status" value="1"/>
</dbReference>
<dbReference type="InterPro" id="IPR023296">
    <property type="entry name" value="Glyco_hydro_beta-prop_sf"/>
</dbReference>
<dbReference type="PANTHER" id="PTHR43301">
    <property type="entry name" value="ARABINAN ENDO-1,5-ALPHA-L-ARABINOSIDASE"/>
    <property type="match status" value="1"/>
</dbReference>
<dbReference type="EMBL" id="WJQT01000007">
    <property type="protein sequence ID" value="MRJ47220.1"/>
    <property type="molecule type" value="Genomic_DNA"/>
</dbReference>